<dbReference type="InterPro" id="IPR009606">
    <property type="entry name" value="DEAL/Modifying_wall_lignin1/2"/>
</dbReference>
<reference evidence="9" key="1">
    <citation type="submission" date="2015-04" db="UniProtKB">
        <authorList>
            <consortium name="EnsemblPlants"/>
        </authorList>
    </citation>
    <scope>IDENTIFICATION</scope>
</reference>
<reference evidence="9" key="2">
    <citation type="submission" date="2018-05" db="EMBL/GenBank/DDBJ databases">
        <title>OmerRS3 (Oryza meridionalis Reference Sequence Version 3).</title>
        <authorList>
            <person name="Zhang J."/>
            <person name="Kudrna D."/>
            <person name="Lee S."/>
            <person name="Talag J."/>
            <person name="Welchert J."/>
            <person name="Wing R.A."/>
        </authorList>
    </citation>
    <scope>NUCLEOTIDE SEQUENCE [LARGE SCALE GENOMIC DNA]</scope>
    <source>
        <strain evidence="9">cv. OR44</strain>
    </source>
</reference>
<evidence type="ECO:0000256" key="3">
    <source>
        <dbReference type="ARBA" id="ARBA00022729"/>
    </source>
</evidence>
<evidence type="ECO:0000313" key="9">
    <source>
        <dbReference type="EnsemblPlants" id="OMERI05G15370.1"/>
    </source>
</evidence>
<feature type="compositionally biased region" description="Low complexity" evidence="7">
    <location>
        <begin position="273"/>
        <end position="298"/>
    </location>
</feature>
<dbReference type="InterPro" id="IPR052222">
    <property type="entry name" value="DESIGUAL"/>
</dbReference>
<keyword evidence="5 8" id="KW-0472">Membrane</keyword>
<keyword evidence="4 8" id="KW-1133">Transmembrane helix</keyword>
<evidence type="ECO:0000256" key="1">
    <source>
        <dbReference type="ARBA" id="ARBA00004127"/>
    </source>
</evidence>
<evidence type="ECO:0000256" key="2">
    <source>
        <dbReference type="ARBA" id="ARBA00022692"/>
    </source>
</evidence>
<keyword evidence="10" id="KW-1185">Reference proteome</keyword>
<protein>
    <submittedName>
        <fullName evidence="9">Uncharacterized protein</fullName>
    </submittedName>
</protein>
<proteinExistence type="inferred from homology"/>
<dbReference type="HOGENOM" id="CLU_062329_2_0_1"/>
<feature type="compositionally biased region" description="Pro residues" evidence="7">
    <location>
        <begin position="299"/>
        <end position="308"/>
    </location>
</feature>
<dbReference type="GO" id="GO:0012505">
    <property type="term" value="C:endomembrane system"/>
    <property type="evidence" value="ECO:0007669"/>
    <property type="project" value="UniProtKB-SubCell"/>
</dbReference>
<sequence length="359" mass="37422">MESRRGRRDGGAARRRDGAAGEARRGREELRGWGVTASWLREEGRWRRMAKRWRTAANATPRRRSGGGGDAGWNGLTVAIVSAIVGSLGVLSAILGFSAEGTKITISDVLLIGDECLYPQNPSFALGICAVIFLLMAQITVTAVGGCCGCCKSRAIPSETKRIVGIVCAVVLFVVGAAWNANVARNTAPVCYVLKDGIFAGAAVLALAATALGIASYVTLRGQRNEAVRTPKPGEQQPAPAAGIAMGHPAAQSLSPPASAPPPPAQQGGDGRAPTSPQPQVAAASPAPAQQVGSHAPDQPLPPHPPPGDAQIHSSSRHLRQSWLYVSIGLEAHAARSNRELERSSRRQMPDGSVNELAS</sequence>
<evidence type="ECO:0000256" key="8">
    <source>
        <dbReference type="SAM" id="Phobius"/>
    </source>
</evidence>
<dbReference type="Pfam" id="PF06749">
    <property type="entry name" value="DUF1218"/>
    <property type="match status" value="1"/>
</dbReference>
<evidence type="ECO:0000256" key="4">
    <source>
        <dbReference type="ARBA" id="ARBA00022989"/>
    </source>
</evidence>
<feature type="transmembrane region" description="Helical" evidence="8">
    <location>
        <begin position="199"/>
        <end position="220"/>
    </location>
</feature>
<feature type="compositionally biased region" description="Basic and acidic residues" evidence="7">
    <location>
        <begin position="335"/>
        <end position="349"/>
    </location>
</feature>
<feature type="region of interest" description="Disordered" evidence="7">
    <location>
        <begin position="1"/>
        <end position="28"/>
    </location>
</feature>
<accession>A0A0E0DRT9</accession>
<feature type="region of interest" description="Disordered" evidence="7">
    <location>
        <begin position="335"/>
        <end position="359"/>
    </location>
</feature>
<dbReference type="PANTHER" id="PTHR31769">
    <property type="entry name" value="OS07G0462200 PROTEIN-RELATED"/>
    <property type="match status" value="1"/>
</dbReference>
<organism evidence="9">
    <name type="scientific">Oryza meridionalis</name>
    <dbReference type="NCBI Taxonomy" id="40149"/>
    <lineage>
        <taxon>Eukaryota</taxon>
        <taxon>Viridiplantae</taxon>
        <taxon>Streptophyta</taxon>
        <taxon>Embryophyta</taxon>
        <taxon>Tracheophyta</taxon>
        <taxon>Spermatophyta</taxon>
        <taxon>Magnoliopsida</taxon>
        <taxon>Liliopsida</taxon>
        <taxon>Poales</taxon>
        <taxon>Poaceae</taxon>
        <taxon>BOP clade</taxon>
        <taxon>Oryzoideae</taxon>
        <taxon>Oryzeae</taxon>
        <taxon>Oryzinae</taxon>
        <taxon>Oryza</taxon>
    </lineage>
</organism>
<feature type="transmembrane region" description="Helical" evidence="8">
    <location>
        <begin position="71"/>
        <end position="95"/>
    </location>
</feature>
<dbReference type="Gramene" id="OMERI05G15370.1">
    <property type="protein sequence ID" value="OMERI05G15370.1"/>
    <property type="gene ID" value="OMERI05G15370"/>
</dbReference>
<feature type="region of interest" description="Disordered" evidence="7">
    <location>
        <begin position="247"/>
        <end position="318"/>
    </location>
</feature>
<dbReference type="AlphaFoldDB" id="A0A0E0DRT9"/>
<keyword evidence="3" id="KW-0732">Signal</keyword>
<evidence type="ECO:0000256" key="6">
    <source>
        <dbReference type="ARBA" id="ARBA00029467"/>
    </source>
</evidence>
<dbReference type="EnsemblPlants" id="OMERI05G15370.1">
    <property type="protein sequence ID" value="OMERI05G15370.1"/>
    <property type="gene ID" value="OMERI05G15370"/>
</dbReference>
<comment type="subcellular location">
    <subcellularLocation>
        <location evidence="1">Endomembrane system</location>
        <topology evidence="1">Multi-pass membrane protein</topology>
    </subcellularLocation>
</comment>
<comment type="similarity">
    <text evidence="6">Belongs to the DESIGUAL family.</text>
</comment>
<keyword evidence="2 8" id="KW-0812">Transmembrane</keyword>
<feature type="transmembrane region" description="Helical" evidence="8">
    <location>
        <begin position="124"/>
        <end position="151"/>
    </location>
</feature>
<evidence type="ECO:0000313" key="10">
    <source>
        <dbReference type="Proteomes" id="UP000008021"/>
    </source>
</evidence>
<dbReference type="Proteomes" id="UP000008021">
    <property type="component" value="Chromosome 5"/>
</dbReference>
<name>A0A0E0DRT9_9ORYZ</name>
<evidence type="ECO:0000256" key="5">
    <source>
        <dbReference type="ARBA" id="ARBA00023136"/>
    </source>
</evidence>
<evidence type="ECO:0000256" key="7">
    <source>
        <dbReference type="SAM" id="MobiDB-lite"/>
    </source>
</evidence>
<feature type="transmembrane region" description="Helical" evidence="8">
    <location>
        <begin position="163"/>
        <end position="179"/>
    </location>
</feature>